<evidence type="ECO:0000313" key="2">
    <source>
        <dbReference type="Proteomes" id="UP000092993"/>
    </source>
</evidence>
<name>A0A1C7MLB4_GRIFR</name>
<dbReference type="EMBL" id="LUGG01000002">
    <property type="protein sequence ID" value="OBZ77651.1"/>
    <property type="molecule type" value="Genomic_DNA"/>
</dbReference>
<dbReference type="AlphaFoldDB" id="A0A1C7MLB4"/>
<sequence length="78" mass="8610">MKRPFVLCKLKRIVTNTSNLDVDNFRIDPTGPEDTTSIIHIPSTLPPSGSISNPIAMRLLNAKTLKLTEFLDAEHAPP</sequence>
<reference evidence="1 2" key="1">
    <citation type="submission" date="2016-03" db="EMBL/GenBank/DDBJ databases">
        <title>Whole genome sequencing of Grifola frondosa 9006-11.</title>
        <authorList>
            <person name="Min B."/>
            <person name="Park H."/>
            <person name="Kim J.-G."/>
            <person name="Cho H."/>
            <person name="Oh Y.-L."/>
            <person name="Kong W.-S."/>
            <person name="Choi I.-G."/>
        </authorList>
    </citation>
    <scope>NUCLEOTIDE SEQUENCE [LARGE SCALE GENOMIC DNA]</scope>
    <source>
        <strain evidence="1 2">9006-11</strain>
    </source>
</reference>
<organism evidence="1 2">
    <name type="scientific">Grifola frondosa</name>
    <name type="common">Maitake</name>
    <name type="synonym">Polyporus frondosus</name>
    <dbReference type="NCBI Taxonomy" id="5627"/>
    <lineage>
        <taxon>Eukaryota</taxon>
        <taxon>Fungi</taxon>
        <taxon>Dikarya</taxon>
        <taxon>Basidiomycota</taxon>
        <taxon>Agaricomycotina</taxon>
        <taxon>Agaricomycetes</taxon>
        <taxon>Polyporales</taxon>
        <taxon>Grifolaceae</taxon>
        <taxon>Grifola</taxon>
    </lineage>
</organism>
<evidence type="ECO:0000313" key="1">
    <source>
        <dbReference type="EMBL" id="OBZ77651.1"/>
    </source>
</evidence>
<proteinExistence type="predicted"/>
<dbReference type="Proteomes" id="UP000092993">
    <property type="component" value="Unassembled WGS sequence"/>
</dbReference>
<comment type="caution">
    <text evidence="1">The sequence shown here is derived from an EMBL/GenBank/DDBJ whole genome shotgun (WGS) entry which is preliminary data.</text>
</comment>
<protein>
    <submittedName>
        <fullName evidence="1">Uncharacterized protein</fullName>
    </submittedName>
</protein>
<accession>A0A1C7MLB4</accession>
<keyword evidence="2" id="KW-1185">Reference proteome</keyword>
<gene>
    <name evidence="1" type="ORF">A0H81_02787</name>
</gene>